<reference evidence="4" key="1">
    <citation type="submission" date="2025-05" db="UniProtKB">
        <authorList>
            <consortium name="RefSeq"/>
        </authorList>
    </citation>
    <scope>NUCLEOTIDE SEQUENCE [LARGE SCALE GENOMIC DNA]</scope>
</reference>
<dbReference type="SMART" id="SM00209">
    <property type="entry name" value="TSP1"/>
    <property type="match status" value="4"/>
</dbReference>
<dbReference type="InterPro" id="IPR036397">
    <property type="entry name" value="RNaseH_sf"/>
</dbReference>
<dbReference type="Gene3D" id="2.20.100.10">
    <property type="entry name" value="Thrombospondin type-1 (TSP1) repeat"/>
    <property type="match status" value="3"/>
</dbReference>
<evidence type="ECO:0000313" key="5">
    <source>
        <dbReference type="RefSeq" id="XP_065642735.1"/>
    </source>
</evidence>
<organism evidence="4 5">
    <name type="scientific">Hydra vulgaris</name>
    <name type="common">Hydra</name>
    <name type="synonym">Hydra attenuata</name>
    <dbReference type="NCBI Taxonomy" id="6087"/>
    <lineage>
        <taxon>Eukaryota</taxon>
        <taxon>Metazoa</taxon>
        <taxon>Cnidaria</taxon>
        <taxon>Hydrozoa</taxon>
        <taxon>Hydroidolina</taxon>
        <taxon>Anthoathecata</taxon>
        <taxon>Aplanulata</taxon>
        <taxon>Hydridae</taxon>
        <taxon>Hydra</taxon>
    </lineage>
</organism>
<dbReference type="Pfam" id="PF01607">
    <property type="entry name" value="CBM_14"/>
    <property type="match status" value="1"/>
</dbReference>
<dbReference type="SUPFAM" id="SSF57625">
    <property type="entry name" value="Invertebrate chitin-binding proteins"/>
    <property type="match status" value="1"/>
</dbReference>
<dbReference type="PANTHER" id="PTHR22906:SF54">
    <property type="entry name" value="IG-LIKE DOMAIN-CONTAINING PROTEIN"/>
    <property type="match status" value="1"/>
</dbReference>
<dbReference type="RefSeq" id="XP_065642735.1">
    <property type="nucleotide sequence ID" value="XM_065786663.1"/>
</dbReference>
<protein>
    <submittedName>
        <fullName evidence="5">Uncharacterized protein LOC136074357</fullName>
    </submittedName>
</protein>
<accession>A0ABM4B1U4</accession>
<keyword evidence="4" id="KW-1185">Reference proteome</keyword>
<feature type="domain" description="Chitin-binding type-2" evidence="3">
    <location>
        <begin position="479"/>
        <end position="535"/>
    </location>
</feature>
<dbReference type="InterPro" id="IPR002557">
    <property type="entry name" value="Chitin-bd_dom"/>
</dbReference>
<evidence type="ECO:0000259" key="3">
    <source>
        <dbReference type="PROSITE" id="PS50940"/>
    </source>
</evidence>
<evidence type="ECO:0000313" key="4">
    <source>
        <dbReference type="Proteomes" id="UP001652625"/>
    </source>
</evidence>
<dbReference type="Proteomes" id="UP001652625">
    <property type="component" value="Chromosome 01"/>
</dbReference>
<dbReference type="SUPFAM" id="SSF82895">
    <property type="entry name" value="TSP-1 type 1 repeat"/>
    <property type="match status" value="4"/>
</dbReference>
<name>A0ABM4B1U4_HYDVU</name>
<dbReference type="Pfam" id="PF13358">
    <property type="entry name" value="DDE_3"/>
    <property type="match status" value="1"/>
</dbReference>
<evidence type="ECO:0000256" key="2">
    <source>
        <dbReference type="ARBA" id="ARBA00023157"/>
    </source>
</evidence>
<dbReference type="InterPro" id="IPR036508">
    <property type="entry name" value="Chitin-bd_dom_sf"/>
</dbReference>
<dbReference type="Gene3D" id="2.170.140.10">
    <property type="entry name" value="Chitin binding domain"/>
    <property type="match status" value="1"/>
</dbReference>
<dbReference type="InterPro" id="IPR036383">
    <property type="entry name" value="TSP1_rpt_sf"/>
</dbReference>
<dbReference type="InterPro" id="IPR038717">
    <property type="entry name" value="Tc1-like_DDE_dom"/>
</dbReference>
<keyword evidence="1" id="KW-0677">Repeat</keyword>
<dbReference type="PANTHER" id="PTHR22906">
    <property type="entry name" value="PROPERDIN"/>
    <property type="match status" value="1"/>
</dbReference>
<gene>
    <name evidence="5" type="primary">LOC136074357</name>
</gene>
<dbReference type="InterPro" id="IPR000884">
    <property type="entry name" value="TSP1_rpt"/>
</dbReference>
<evidence type="ECO:0000256" key="1">
    <source>
        <dbReference type="ARBA" id="ARBA00022737"/>
    </source>
</evidence>
<reference evidence="5" key="2">
    <citation type="submission" date="2025-08" db="UniProtKB">
        <authorList>
            <consortium name="RefSeq"/>
        </authorList>
    </citation>
    <scope>IDENTIFICATION</scope>
</reference>
<dbReference type="GeneID" id="136074357"/>
<dbReference type="PROSITE" id="PS50092">
    <property type="entry name" value="TSP1"/>
    <property type="match status" value="3"/>
</dbReference>
<sequence>MTTDDWRKVCFSDESKFQILDNKASFVRRRVGEKFNPDCIIKTLKHPLSIMVWSVICGKGTGRLYIVQGTMRQDQYKEVLEQKLIPQVLEWFPDGEFIFMQDTAPCHMAKSIKKFLGEKKIPLLDWPGNSPDLNPIENLWELLKREVSLKELVTNKTQLIEKLIEGWHRNPHIKELAQKCIDSMPRRVEAVIAAKDVTNSWNYWRNCSTFCPYSCNDGKYVDKSPCSSNSSFGDLLIISDNVTLKHNLTSKMINVIYEEFVIAFDVYKTNVDQKDILRFCKDDNTCDDFIQVSYADYKLKVTFPNLTFGDYDMNSNSWSTIKILQQYINSSYFYSVVVNGAVAFFANNMLPKLFSNISVYNSDEYNPPEPIKNLYIISKTQVFWSQWGHWSKCNPSGFSNRTRYCKSNKWLNCLGNSTESKTCDTNPCYMKLDGVYLIQDVLMFLNCTSQQASYVNCSANQMFDPAYNKCMDSANYNLNNFCIGKFDSNYRNPWNCHSYISCNYYSSTKMDCPAKLVFYPMIDECVYDNIFQCINIISTESNLFESALTSSLVALIFQSATLEPSFTLESSSTLELSSSLEPSSTLAPAMNLLTLNTVYEPLTPITQSSKIIEWSMWSDCSTTCGKGTRFRNSLNMASNPVIEECNTNSCPEDGNWGNWSISECSTTCGGGNIYFSRSCDNPRPSYNGLGCMGVNIYTEDCSINTVCPVNGNWSNWSSWSLCNQPCEGGIKSRFRVCSEPSPKYGGQLCDGNSTEIIDCSLNSCKKAKLSLSIFFVDELYLITSELKDKINIAISNLYKDFKRTVTFNIVLHSIRDDDL</sequence>
<dbReference type="SMART" id="SM00494">
    <property type="entry name" value="ChtBD2"/>
    <property type="match status" value="2"/>
</dbReference>
<dbReference type="Pfam" id="PF00090">
    <property type="entry name" value="TSP_1"/>
    <property type="match status" value="4"/>
</dbReference>
<proteinExistence type="predicted"/>
<dbReference type="PROSITE" id="PS50940">
    <property type="entry name" value="CHIT_BIND_II"/>
    <property type="match status" value="1"/>
</dbReference>
<dbReference type="Gene3D" id="3.30.420.10">
    <property type="entry name" value="Ribonuclease H-like superfamily/Ribonuclease H"/>
    <property type="match status" value="1"/>
</dbReference>
<keyword evidence="2" id="KW-1015">Disulfide bond</keyword>
<dbReference type="InterPro" id="IPR052065">
    <property type="entry name" value="Compl_asym_regulator"/>
</dbReference>